<feature type="compositionally biased region" description="Basic and acidic residues" evidence="3">
    <location>
        <begin position="104"/>
        <end position="148"/>
    </location>
</feature>
<keyword evidence="7" id="KW-1185">Reference proteome</keyword>
<dbReference type="GO" id="GO:0005730">
    <property type="term" value="C:nucleolus"/>
    <property type="evidence" value="ECO:0007669"/>
    <property type="project" value="TreeGrafter"/>
</dbReference>
<evidence type="ECO:0000313" key="6">
    <source>
        <dbReference type="EMBL" id="KAK2075346.1"/>
    </source>
</evidence>
<sequence length="499" mass="55600">MAQEASAKKAKQSLAARVAKRAQKSTHDFDPENDVPSSDLDGHGSDMQESADDGAATEHYVAVETSKLRQRQSVALGPEYRGSRISRKALEQDVQGEDEEADTDKDGYSTDGESEHGKKLDDDDEHGKKPDDNDQHGKKPDKDDERAQRAQLAQLRQSFGQGQEQITAAILAGLAKEDVARGKAIRQQLRAYDAILNVRIRMQKALVAANSLNTIDASELVGDEASKGAEAFKGAEEACVKLLNTLGDLRQSLLPPGAKAKEAGGKRKYELAADMWNEEIEDQLRSTEQFARPNRSVILDRWASRTRQPSTMERGRQLKSELQTSLAAKLDETMKMDAERLIKRTQVPRSCAPVQAAHKVAEEADIYDDADFYQQLLKELVEQRNADQSAPGNEGPTVQWTAAAKEAKTRKEVDRKASKGRKLRYTVYEKLQNFMAPEDRRTWEDATSDRLFGSLFGQKVELKEEEEEQQEEEEGEDSTMGGMTVEDESLQLFKKGSVI</sequence>
<feature type="region of interest" description="Disordered" evidence="3">
    <location>
        <begin position="384"/>
        <end position="417"/>
    </location>
</feature>
<protein>
    <recommendedName>
        <fullName evidence="2">Protein BFR2</fullName>
    </recommendedName>
</protein>
<feature type="region of interest" description="Disordered" evidence="3">
    <location>
        <begin position="1"/>
        <end position="149"/>
    </location>
</feature>
<dbReference type="Pfam" id="PF08164">
    <property type="entry name" value="TRAUB"/>
    <property type="match status" value="1"/>
</dbReference>
<comment type="similarity">
    <text evidence="1">Belongs to the AATF family.</text>
</comment>
<dbReference type="PANTHER" id="PTHR15565:SF0">
    <property type="entry name" value="PROTEIN AATF"/>
    <property type="match status" value="1"/>
</dbReference>
<feature type="compositionally biased region" description="Polar residues" evidence="3">
    <location>
        <begin position="386"/>
        <end position="400"/>
    </location>
</feature>
<feature type="domain" description="AATF leucine zipper-containing" evidence="5">
    <location>
        <begin position="178"/>
        <end position="305"/>
    </location>
</feature>
<evidence type="ECO:0000259" key="5">
    <source>
        <dbReference type="Pfam" id="PF13339"/>
    </source>
</evidence>
<gene>
    <name evidence="6" type="ORF">P8C59_009478</name>
</gene>
<feature type="region of interest" description="Disordered" evidence="3">
    <location>
        <begin position="457"/>
        <end position="499"/>
    </location>
</feature>
<organism evidence="6 7">
    <name type="scientific">Phyllachora maydis</name>
    <dbReference type="NCBI Taxonomy" id="1825666"/>
    <lineage>
        <taxon>Eukaryota</taxon>
        <taxon>Fungi</taxon>
        <taxon>Dikarya</taxon>
        <taxon>Ascomycota</taxon>
        <taxon>Pezizomycotina</taxon>
        <taxon>Sordariomycetes</taxon>
        <taxon>Sordariomycetidae</taxon>
        <taxon>Phyllachorales</taxon>
        <taxon>Phyllachoraceae</taxon>
        <taxon>Phyllachora</taxon>
    </lineage>
</organism>
<comment type="caution">
    <text evidence="6">The sequence shown here is derived from an EMBL/GenBank/DDBJ whole genome shotgun (WGS) entry which is preliminary data.</text>
</comment>
<feature type="compositionally biased region" description="Acidic residues" evidence="3">
    <location>
        <begin position="463"/>
        <end position="477"/>
    </location>
</feature>
<dbReference type="InterPro" id="IPR025160">
    <property type="entry name" value="AATF"/>
</dbReference>
<accession>A0AAD9MLB4</accession>
<feature type="compositionally biased region" description="Acidic residues" evidence="3">
    <location>
        <begin position="94"/>
        <end position="103"/>
    </location>
</feature>
<dbReference type="InterPro" id="IPR012617">
    <property type="entry name" value="AATF_C"/>
</dbReference>
<dbReference type="InterPro" id="IPR039223">
    <property type="entry name" value="AATF/Bfr2"/>
</dbReference>
<dbReference type="PANTHER" id="PTHR15565">
    <property type="entry name" value="AATF PROTEIN APOPTOSIS ANTAGONIZING TRANSCRIPTION FACTOR"/>
    <property type="match status" value="1"/>
</dbReference>
<evidence type="ECO:0000259" key="4">
    <source>
        <dbReference type="Pfam" id="PF08164"/>
    </source>
</evidence>
<dbReference type="EMBL" id="JAQQPM010000009">
    <property type="protein sequence ID" value="KAK2075346.1"/>
    <property type="molecule type" value="Genomic_DNA"/>
</dbReference>
<proteinExistence type="inferred from homology"/>
<evidence type="ECO:0000313" key="7">
    <source>
        <dbReference type="Proteomes" id="UP001217918"/>
    </source>
</evidence>
<dbReference type="AlphaFoldDB" id="A0AAD9MLB4"/>
<dbReference type="Pfam" id="PF13339">
    <property type="entry name" value="AATF-Che1"/>
    <property type="match status" value="1"/>
</dbReference>
<evidence type="ECO:0000256" key="3">
    <source>
        <dbReference type="SAM" id="MobiDB-lite"/>
    </source>
</evidence>
<reference evidence="6" key="1">
    <citation type="journal article" date="2023" name="Mol. Plant Microbe Interact.">
        <title>Elucidating the Obligate Nature and Biological Capacity of an Invasive Fungal Corn Pathogen.</title>
        <authorList>
            <person name="MacCready J.S."/>
            <person name="Roggenkamp E.M."/>
            <person name="Gdanetz K."/>
            <person name="Chilvers M.I."/>
        </authorList>
    </citation>
    <scope>NUCLEOTIDE SEQUENCE</scope>
    <source>
        <strain evidence="6">PM02</strain>
    </source>
</reference>
<feature type="compositionally biased region" description="Basic and acidic residues" evidence="3">
    <location>
        <begin position="405"/>
        <end position="417"/>
    </location>
</feature>
<dbReference type="Proteomes" id="UP001217918">
    <property type="component" value="Unassembled WGS sequence"/>
</dbReference>
<name>A0AAD9MLB4_9PEZI</name>
<evidence type="ECO:0000256" key="1">
    <source>
        <dbReference type="ARBA" id="ARBA00008966"/>
    </source>
</evidence>
<evidence type="ECO:0000256" key="2">
    <source>
        <dbReference type="ARBA" id="ARBA00013850"/>
    </source>
</evidence>
<feature type="domain" description="Apoptosis-antagonizing transcription factor C-terminal" evidence="4">
    <location>
        <begin position="373"/>
        <end position="456"/>
    </location>
</feature>
<dbReference type="GO" id="GO:0000462">
    <property type="term" value="P:maturation of SSU-rRNA from tricistronic rRNA transcript (SSU-rRNA, 5.8S rRNA, LSU-rRNA)"/>
    <property type="evidence" value="ECO:0007669"/>
    <property type="project" value="TreeGrafter"/>
</dbReference>